<keyword evidence="1" id="KW-0479">Metal-binding</keyword>
<feature type="region of interest" description="Disordered" evidence="2">
    <location>
        <begin position="197"/>
        <end position="255"/>
    </location>
</feature>
<feature type="compositionally biased region" description="Low complexity" evidence="2">
    <location>
        <begin position="217"/>
        <end position="239"/>
    </location>
</feature>
<dbReference type="PANTHER" id="PTHR34482:SF36">
    <property type="entry name" value="RETROTRANSPOSON GAG DOMAIN-CONTAINING PROTEIN"/>
    <property type="match status" value="1"/>
</dbReference>
<dbReference type="Pfam" id="PF03732">
    <property type="entry name" value="Retrotrans_gag"/>
    <property type="match status" value="1"/>
</dbReference>
<dbReference type="GO" id="GO:0003676">
    <property type="term" value="F:nucleic acid binding"/>
    <property type="evidence" value="ECO:0007669"/>
    <property type="project" value="InterPro"/>
</dbReference>
<keyword evidence="1" id="KW-0863">Zinc-finger</keyword>
<dbReference type="InterPro" id="IPR001878">
    <property type="entry name" value="Znf_CCHC"/>
</dbReference>
<feature type="domain" description="CCHC-type" evidence="3">
    <location>
        <begin position="278"/>
        <end position="293"/>
    </location>
</feature>
<gene>
    <name evidence="4" type="ORF">CCAM_LOCUS25651</name>
</gene>
<evidence type="ECO:0000256" key="1">
    <source>
        <dbReference type="PROSITE-ProRule" id="PRU00047"/>
    </source>
</evidence>
<feature type="compositionally biased region" description="Basic residues" evidence="2">
    <location>
        <begin position="326"/>
        <end position="335"/>
    </location>
</feature>
<dbReference type="PROSITE" id="PS50158">
    <property type="entry name" value="ZF_CCHC"/>
    <property type="match status" value="1"/>
</dbReference>
<organism evidence="4 5">
    <name type="scientific">Cuscuta campestris</name>
    <dbReference type="NCBI Taxonomy" id="132261"/>
    <lineage>
        <taxon>Eukaryota</taxon>
        <taxon>Viridiplantae</taxon>
        <taxon>Streptophyta</taxon>
        <taxon>Embryophyta</taxon>
        <taxon>Tracheophyta</taxon>
        <taxon>Spermatophyta</taxon>
        <taxon>Magnoliopsida</taxon>
        <taxon>eudicotyledons</taxon>
        <taxon>Gunneridae</taxon>
        <taxon>Pentapetalae</taxon>
        <taxon>asterids</taxon>
        <taxon>lamiids</taxon>
        <taxon>Solanales</taxon>
        <taxon>Convolvulaceae</taxon>
        <taxon>Cuscuteae</taxon>
        <taxon>Cuscuta</taxon>
        <taxon>Cuscuta subgen. Grammica</taxon>
        <taxon>Cuscuta sect. Cleistogrammica</taxon>
    </lineage>
</organism>
<dbReference type="AlphaFoldDB" id="A0A484M5J7"/>
<dbReference type="Gene3D" id="4.10.60.10">
    <property type="entry name" value="Zinc finger, CCHC-type"/>
    <property type="match status" value="1"/>
</dbReference>
<evidence type="ECO:0000256" key="2">
    <source>
        <dbReference type="SAM" id="MobiDB-lite"/>
    </source>
</evidence>
<reference evidence="4 5" key="1">
    <citation type="submission" date="2018-04" db="EMBL/GenBank/DDBJ databases">
        <authorList>
            <person name="Vogel A."/>
        </authorList>
    </citation>
    <scope>NUCLEOTIDE SEQUENCE [LARGE SCALE GENOMIC DNA]</scope>
</reference>
<dbReference type="PANTHER" id="PTHR34482">
    <property type="entry name" value="DNA DAMAGE-INDUCIBLE PROTEIN 1-LIKE"/>
    <property type="match status" value="1"/>
</dbReference>
<evidence type="ECO:0000313" key="5">
    <source>
        <dbReference type="Proteomes" id="UP000595140"/>
    </source>
</evidence>
<accession>A0A484M5J7</accession>
<proteinExistence type="predicted"/>
<evidence type="ECO:0000259" key="3">
    <source>
        <dbReference type="PROSITE" id="PS50158"/>
    </source>
</evidence>
<sequence>MAAAYVPPPPPPPPLVAVVTIEKLWKNGAEEFLGDQIADPMIAKRWFERTIRVLGNLRVPQEQHGDLVVALLQDSAYDWWKRVGAGVPEPVQWATFDRLFHEEYIPEHFVEAKREEFLKFTQGELTLPEYRQKFDELAGFGQDLVPTVEKRCKLFVEGLRPDLSTHLIIAPRSDINALYKNALDLNAVLIKKSKYEQTRGASTAPSRPLPPQKAGTSSKRSFAAPSSSPQSKKVKSAPAQSSASVQKKGKSGDGFHNPICEHCGRRHPGECWYTLGLCLGCGQVGHFRKDCPKNPGKAFSTAPAAPAPAGQPAQSQKSAAASSQPKRQHLGHRQGRPWPVLTRCESVPSSQPMTSSWTIRYSCPTHWDTVYDSPMCMDWLTANQAVVDCGAHTIRLRAEDGSDVLIHGKANVVADALSRKTLAVLHVQPTLQQQIASAQSSDDFCIHTVELVSRGEKPDFAVREADTVTLDENLTYEEEPVEILACEVRQLRNKTIPLVKVLWRSHTVEEATWETEESMRTRYPHLFRGQ</sequence>
<dbReference type="Proteomes" id="UP000595140">
    <property type="component" value="Unassembled WGS sequence"/>
</dbReference>
<feature type="region of interest" description="Disordered" evidence="2">
    <location>
        <begin position="298"/>
        <end position="338"/>
    </location>
</feature>
<dbReference type="SMART" id="SM00343">
    <property type="entry name" value="ZnF_C2HC"/>
    <property type="match status" value="1"/>
</dbReference>
<dbReference type="GO" id="GO:0008270">
    <property type="term" value="F:zinc ion binding"/>
    <property type="evidence" value="ECO:0007669"/>
    <property type="project" value="UniProtKB-KW"/>
</dbReference>
<dbReference type="InterPro" id="IPR005162">
    <property type="entry name" value="Retrotrans_gag_dom"/>
</dbReference>
<dbReference type="EMBL" id="OOIL02002620">
    <property type="protein sequence ID" value="VFQ83875.1"/>
    <property type="molecule type" value="Genomic_DNA"/>
</dbReference>
<feature type="compositionally biased region" description="Low complexity" evidence="2">
    <location>
        <begin position="298"/>
        <end position="325"/>
    </location>
</feature>
<name>A0A484M5J7_9ASTE</name>
<dbReference type="OrthoDB" id="2272416at2759"/>
<keyword evidence="5" id="KW-1185">Reference proteome</keyword>
<keyword evidence="1" id="KW-0862">Zinc</keyword>
<protein>
    <recommendedName>
        <fullName evidence="3">CCHC-type domain-containing protein</fullName>
    </recommendedName>
</protein>
<evidence type="ECO:0000313" key="4">
    <source>
        <dbReference type="EMBL" id="VFQ83875.1"/>
    </source>
</evidence>